<dbReference type="Gene3D" id="3.10.50.10">
    <property type="match status" value="1"/>
</dbReference>
<keyword evidence="2" id="KW-0326">Glycosidase</keyword>
<feature type="transmembrane region" description="Helical" evidence="3">
    <location>
        <begin position="768"/>
        <end position="787"/>
    </location>
</feature>
<evidence type="ECO:0000256" key="2">
    <source>
        <dbReference type="ARBA" id="ARBA00023295"/>
    </source>
</evidence>
<dbReference type="GO" id="GO:0009313">
    <property type="term" value="P:oligosaccharide catabolic process"/>
    <property type="evidence" value="ECO:0007669"/>
    <property type="project" value="TreeGrafter"/>
</dbReference>
<keyword evidence="6" id="KW-1185">Reference proteome</keyword>
<protein>
    <submittedName>
        <fullName evidence="5">Spore germination protein YaaH</fullName>
    </submittedName>
</protein>
<dbReference type="InterPro" id="IPR017853">
    <property type="entry name" value="GH"/>
</dbReference>
<keyword evidence="3" id="KW-1133">Transmembrane helix</keyword>
<dbReference type="SUPFAM" id="SSF51445">
    <property type="entry name" value="(Trans)glycosidases"/>
    <property type="match status" value="1"/>
</dbReference>
<dbReference type="STRING" id="237018.SAMN04489723_11754"/>
<keyword evidence="3" id="KW-0472">Membrane</keyword>
<evidence type="ECO:0000313" key="6">
    <source>
        <dbReference type="Proteomes" id="UP000198790"/>
    </source>
</evidence>
<keyword evidence="3" id="KW-0812">Transmembrane</keyword>
<dbReference type="Gene3D" id="3.20.20.80">
    <property type="entry name" value="Glycosidases"/>
    <property type="match status" value="1"/>
</dbReference>
<feature type="transmembrane region" description="Helical" evidence="3">
    <location>
        <begin position="696"/>
        <end position="720"/>
    </location>
</feature>
<dbReference type="PANTHER" id="PTHR46290">
    <property type="entry name" value="DI-N-ACETYLCHITOBIASE"/>
    <property type="match status" value="1"/>
</dbReference>
<reference evidence="5 6" key="1">
    <citation type="submission" date="2016-10" db="EMBL/GenBank/DDBJ databases">
        <authorList>
            <person name="de Groot N.N."/>
        </authorList>
    </citation>
    <scope>NUCLEOTIDE SEQUENCE [LARGE SCALE GENOMIC DNA]</scope>
    <source>
        <strain evidence="5 6">DSM 23399</strain>
    </source>
</reference>
<dbReference type="Pfam" id="PF00704">
    <property type="entry name" value="Glyco_hydro_18"/>
    <property type="match status" value="1"/>
</dbReference>
<dbReference type="PROSITE" id="PS51910">
    <property type="entry name" value="GH18_2"/>
    <property type="match status" value="1"/>
</dbReference>
<dbReference type="EMBL" id="FOKK01000017">
    <property type="protein sequence ID" value="SFB53459.1"/>
    <property type="molecule type" value="Genomic_DNA"/>
</dbReference>
<dbReference type="InterPro" id="IPR011583">
    <property type="entry name" value="Chitinase_II/V-like_cat"/>
</dbReference>
<organism evidence="5 6">
    <name type="scientific">Algoriphagus aquimarinus</name>
    <dbReference type="NCBI Taxonomy" id="237018"/>
    <lineage>
        <taxon>Bacteria</taxon>
        <taxon>Pseudomonadati</taxon>
        <taxon>Bacteroidota</taxon>
        <taxon>Cytophagia</taxon>
        <taxon>Cytophagales</taxon>
        <taxon>Cyclobacteriaceae</taxon>
        <taxon>Algoriphagus</taxon>
    </lineage>
</organism>
<dbReference type="OrthoDB" id="1185215at2"/>
<evidence type="ECO:0000313" key="5">
    <source>
        <dbReference type="EMBL" id="SFB53459.1"/>
    </source>
</evidence>
<gene>
    <name evidence="5" type="ORF">SAMN04489723_11754</name>
</gene>
<dbReference type="AlphaFoldDB" id="A0A1I1BSQ6"/>
<name>A0A1I1BSQ6_9BACT</name>
<feature type="domain" description="GH18" evidence="4">
    <location>
        <begin position="221"/>
        <end position="561"/>
    </location>
</feature>
<dbReference type="InterPro" id="IPR051887">
    <property type="entry name" value="GH18_Domain-Containing"/>
</dbReference>
<evidence type="ECO:0000256" key="1">
    <source>
        <dbReference type="ARBA" id="ARBA00022801"/>
    </source>
</evidence>
<dbReference type="GO" id="GO:0016798">
    <property type="term" value="F:hydrolase activity, acting on glycosyl bonds"/>
    <property type="evidence" value="ECO:0007669"/>
    <property type="project" value="UniProtKB-KW"/>
</dbReference>
<dbReference type="GO" id="GO:0008061">
    <property type="term" value="F:chitin binding"/>
    <property type="evidence" value="ECO:0007669"/>
    <property type="project" value="InterPro"/>
</dbReference>
<evidence type="ECO:0000256" key="3">
    <source>
        <dbReference type="SAM" id="Phobius"/>
    </source>
</evidence>
<keyword evidence="1" id="KW-0378">Hydrolase</keyword>
<sequence>MKYMLDFFRLPVSCFHKTVMVTAFLCLGCFHLWAQETISPAKLKLDSLSLKDSIDKSLLQRLIQPIRFKDNRETKERQRIFDFLKVLITENDLQIDSATVSEITEELIAQAKNIAVNQNANSALSDKNKLLAAEIQQALQVLDSKAPKSKIDSIQSQLQSVLQGMMNETDKNGLAIQKEITSKLEELQKVQYSCESENVKVWEVDYQDSLRITYQKCLKTSVRVFGWQSSEKSAEYKSYNLNYISDLIIYGFEIGGKGEIKNSKQLDLLLNGGSIKLAIQAKKTVSLSIYSKSETELSQFLGNSYSQNAFLSTIKTLIKKYSIGGININFEKVKSSDQNKLTQFIASLNEELTSENPDFLLTMSLPAINVKSIITSVNNYEFSQLVSLIDYFLIDTDKLNVPSSKAPFSPSPLYTNPKVNRGSIEATMGFYSNGKIPISKLVMTLGYGGISWPVPDFLGNSKALRSGESLNFRTIQEDFVTGGDTTLNAVYGFDAEQTSPYYNYEKKGEFRQLWYEDGISLYLKAQWALGKGLGGVAIEGLGQDEGYTEMWDAIGASLVYVDSVVLKQELIKQKKLGVFQYLAIFQDDLEWASANDVYIEKSELGPEMYCEYKIFKEKLSGSKLSENSYYKSLVDKLMLSPDTTISLKEMILMSAGVSDVWSKRLDYNMFIDPYDNFLKDDLECACLVSRWDTYTGIFKIATLVIIGVFILIALFLIYMVIRVGDDWRYRGLFTVIAIGLGILCLISGFFTLFLNGNFTMFGVGSEAVALWFLLLILIFGIGIGVLLNKVNNRRKLRSKDLP</sequence>
<dbReference type="Proteomes" id="UP000198790">
    <property type="component" value="Unassembled WGS sequence"/>
</dbReference>
<proteinExistence type="predicted"/>
<dbReference type="InterPro" id="IPR001223">
    <property type="entry name" value="Glyco_hydro18_cat"/>
</dbReference>
<evidence type="ECO:0000259" key="4">
    <source>
        <dbReference type="PROSITE" id="PS51910"/>
    </source>
</evidence>
<accession>A0A1I1BSQ6</accession>
<dbReference type="InterPro" id="IPR029070">
    <property type="entry name" value="Chitinase_insertion_sf"/>
</dbReference>
<dbReference type="RefSeq" id="WP_092900004.1">
    <property type="nucleotide sequence ID" value="NZ_FOKK01000017.1"/>
</dbReference>
<feature type="transmembrane region" description="Helical" evidence="3">
    <location>
        <begin position="732"/>
        <end position="756"/>
    </location>
</feature>
<dbReference type="PANTHER" id="PTHR46290:SF1">
    <property type="entry name" value="DI-N-ACETYLCHITOBIASE"/>
    <property type="match status" value="1"/>
</dbReference>
<dbReference type="SMART" id="SM00636">
    <property type="entry name" value="Glyco_18"/>
    <property type="match status" value="1"/>
</dbReference>